<proteinExistence type="predicted"/>
<protein>
    <submittedName>
        <fullName evidence="1">Uncharacterized protein</fullName>
    </submittedName>
</protein>
<dbReference type="Proteomes" id="UP000235145">
    <property type="component" value="Unassembled WGS sequence"/>
</dbReference>
<dbReference type="AlphaFoldDB" id="A0A9R1WFA9"/>
<comment type="caution">
    <text evidence="1">The sequence shown here is derived from an EMBL/GenBank/DDBJ whole genome shotgun (WGS) entry which is preliminary data.</text>
</comment>
<accession>A0A9R1WFA9</accession>
<reference evidence="1 2" key="1">
    <citation type="journal article" date="2017" name="Nat. Commun.">
        <title>Genome assembly with in vitro proximity ligation data and whole-genome triplication in lettuce.</title>
        <authorList>
            <person name="Reyes-Chin-Wo S."/>
            <person name="Wang Z."/>
            <person name="Yang X."/>
            <person name="Kozik A."/>
            <person name="Arikit S."/>
            <person name="Song C."/>
            <person name="Xia L."/>
            <person name="Froenicke L."/>
            <person name="Lavelle D.O."/>
            <person name="Truco M.J."/>
            <person name="Xia R."/>
            <person name="Zhu S."/>
            <person name="Xu C."/>
            <person name="Xu H."/>
            <person name="Xu X."/>
            <person name="Cox K."/>
            <person name="Korf I."/>
            <person name="Meyers B.C."/>
            <person name="Michelmore R.W."/>
        </authorList>
    </citation>
    <scope>NUCLEOTIDE SEQUENCE [LARGE SCALE GENOMIC DNA]</scope>
    <source>
        <strain evidence="2">cv. Salinas</strain>
        <tissue evidence="1">Seedlings</tissue>
    </source>
</reference>
<evidence type="ECO:0000313" key="1">
    <source>
        <dbReference type="EMBL" id="KAJ0224165.1"/>
    </source>
</evidence>
<sequence length="191" mass="22706">MKASKKRLPIKFNLVAKRVICNNESAFTYECGYILRKNYSLQHKEWRLVPKEEKFPLRHKLTIGGPEDPIKAKTKPPLDIRSKEDWEYLCDMWCEPKYMEIAKKKVIAHEKRKMETRNGSKSTIRYHVELVHDVDSSLGHIETWWLTHWDEEKGWKSTDMAAKYEEMKKMRNEHSLESMSDKLILLPLVTS</sequence>
<name>A0A9R1WFA9_LACSA</name>
<keyword evidence="2" id="KW-1185">Reference proteome</keyword>
<organism evidence="1 2">
    <name type="scientific">Lactuca sativa</name>
    <name type="common">Garden lettuce</name>
    <dbReference type="NCBI Taxonomy" id="4236"/>
    <lineage>
        <taxon>Eukaryota</taxon>
        <taxon>Viridiplantae</taxon>
        <taxon>Streptophyta</taxon>
        <taxon>Embryophyta</taxon>
        <taxon>Tracheophyta</taxon>
        <taxon>Spermatophyta</taxon>
        <taxon>Magnoliopsida</taxon>
        <taxon>eudicotyledons</taxon>
        <taxon>Gunneridae</taxon>
        <taxon>Pentapetalae</taxon>
        <taxon>asterids</taxon>
        <taxon>campanulids</taxon>
        <taxon>Asterales</taxon>
        <taxon>Asteraceae</taxon>
        <taxon>Cichorioideae</taxon>
        <taxon>Cichorieae</taxon>
        <taxon>Lactucinae</taxon>
        <taxon>Lactuca</taxon>
    </lineage>
</organism>
<dbReference type="EMBL" id="NBSK02000002">
    <property type="protein sequence ID" value="KAJ0224165.1"/>
    <property type="molecule type" value="Genomic_DNA"/>
</dbReference>
<gene>
    <name evidence="1" type="ORF">LSAT_V11C200057740</name>
</gene>
<evidence type="ECO:0000313" key="2">
    <source>
        <dbReference type="Proteomes" id="UP000235145"/>
    </source>
</evidence>